<proteinExistence type="predicted"/>
<dbReference type="InterPro" id="IPR003615">
    <property type="entry name" value="HNH_nuc"/>
</dbReference>
<dbReference type="PIRSF" id="PIRSF030850">
    <property type="entry name" value="UCP030850"/>
    <property type="match status" value="1"/>
</dbReference>
<name>A0A1I5C1R1_9FLAO</name>
<dbReference type="GO" id="GO:0004519">
    <property type="term" value="F:endonuclease activity"/>
    <property type="evidence" value="ECO:0007669"/>
    <property type="project" value="UniProtKB-KW"/>
</dbReference>
<keyword evidence="2" id="KW-0255">Endonuclease</keyword>
<keyword evidence="2" id="KW-0378">Hydrolase</keyword>
<evidence type="ECO:0000313" key="3">
    <source>
        <dbReference type="Proteomes" id="UP000199153"/>
    </source>
</evidence>
<reference evidence="2 3" key="1">
    <citation type="submission" date="2016-10" db="EMBL/GenBank/DDBJ databases">
        <authorList>
            <person name="de Groot N.N."/>
        </authorList>
    </citation>
    <scope>NUCLEOTIDE SEQUENCE [LARGE SCALE GENOMIC DNA]</scope>
    <source>
        <strain evidence="2 3">DSM 17794</strain>
    </source>
</reference>
<dbReference type="Proteomes" id="UP000199153">
    <property type="component" value="Unassembled WGS sequence"/>
</dbReference>
<organism evidence="2 3">
    <name type="scientific">Salegentibacter flavus</name>
    <dbReference type="NCBI Taxonomy" id="287099"/>
    <lineage>
        <taxon>Bacteria</taxon>
        <taxon>Pseudomonadati</taxon>
        <taxon>Bacteroidota</taxon>
        <taxon>Flavobacteriia</taxon>
        <taxon>Flavobacteriales</taxon>
        <taxon>Flavobacteriaceae</taxon>
        <taxon>Salegentibacter</taxon>
    </lineage>
</organism>
<dbReference type="RefSeq" id="WP_093410556.1">
    <property type="nucleotide sequence ID" value="NZ_FOVL01000018.1"/>
</dbReference>
<evidence type="ECO:0000313" key="2">
    <source>
        <dbReference type="EMBL" id="SFN80754.1"/>
    </source>
</evidence>
<dbReference type="OrthoDB" id="67788at2"/>
<accession>A0A1I5C1R1</accession>
<feature type="domain" description="HNH nuclease" evidence="1">
    <location>
        <begin position="219"/>
        <end position="273"/>
    </location>
</feature>
<keyword evidence="2" id="KW-0540">Nuclease</keyword>
<protein>
    <submittedName>
        <fullName evidence="2">Putative restriction endonuclease</fullName>
    </submittedName>
</protein>
<sequence length="326" mass="37920">MSEEIIFKYSTYFKKLNRGYSKGLGRAPHKPVLLLSVIQLIAKGIITTNKIFIDSDLMLAFQNNWKLLVDTGHSSNFALPFFHLRSEPFWRLVTKPGSQLTLTSSKSIKSFNSLNESVAYAEIDKDLFYLLLLPENQLWFEQLLIDSYFLNVRSYYKRPEKYAEEIEIENEILNEPKEKYQTHLIELKNKLEDNQFEEEIFIRGSLFKKTVPKIYEFTCCISGLKITSTHNVQMVDACHIYPFSLSNDDTVSNGIALSPTLHRAFDRGLITINSNYVVRVSPTIQNENSNYSITLFEGKQILLPENEKWYPSQESLNWHNKETFLL</sequence>
<dbReference type="STRING" id="287099.SAMN05660413_02665"/>
<dbReference type="AlphaFoldDB" id="A0A1I5C1R1"/>
<dbReference type="Pfam" id="PF13391">
    <property type="entry name" value="HNH_2"/>
    <property type="match status" value="1"/>
</dbReference>
<keyword evidence="3" id="KW-1185">Reference proteome</keyword>
<dbReference type="EMBL" id="FOVL01000018">
    <property type="protein sequence ID" value="SFN80754.1"/>
    <property type="molecule type" value="Genomic_DNA"/>
</dbReference>
<dbReference type="InterPro" id="IPR011396">
    <property type="entry name" value="PT_DNA_restrict"/>
</dbReference>
<gene>
    <name evidence="2" type="ORF">SAMN05660413_02665</name>
</gene>
<evidence type="ECO:0000259" key="1">
    <source>
        <dbReference type="Pfam" id="PF13391"/>
    </source>
</evidence>